<dbReference type="STRING" id="349161.Dred_0840"/>
<name>A4J2S5_DESRM</name>
<gene>
    <name evidence="1" type="ordered locus">Dred_0840</name>
</gene>
<keyword evidence="2" id="KW-1185">Reference proteome</keyword>
<dbReference type="HOGENOM" id="CLU_1965935_0_0_9"/>
<organism evidence="1 2">
    <name type="scientific">Desulforamulus reducens (strain ATCC BAA-1160 / DSM 100696 / MI-1)</name>
    <name type="common">Desulfotomaculum reducens</name>
    <dbReference type="NCBI Taxonomy" id="349161"/>
    <lineage>
        <taxon>Bacteria</taxon>
        <taxon>Bacillati</taxon>
        <taxon>Bacillota</taxon>
        <taxon>Clostridia</taxon>
        <taxon>Eubacteriales</taxon>
        <taxon>Peptococcaceae</taxon>
        <taxon>Desulforamulus</taxon>
    </lineage>
</organism>
<dbReference type="KEGG" id="drm:Dred_0840"/>
<evidence type="ECO:0000313" key="1">
    <source>
        <dbReference type="EMBL" id="ABO49378.1"/>
    </source>
</evidence>
<accession>A4J2S5</accession>
<dbReference type="EMBL" id="CP000612">
    <property type="protein sequence ID" value="ABO49378.1"/>
    <property type="molecule type" value="Genomic_DNA"/>
</dbReference>
<dbReference type="Proteomes" id="UP000001556">
    <property type="component" value="Chromosome"/>
</dbReference>
<sequence>MGLVNPLFDTRREDLTPSEFWQAGTYFTHPARAKAVLVNLEPGRPLGRENLVHLGRQGAALLEARTGMVTDWCGGISKDGRRVVLVFKKLAYDARNFRRRELWVEPEDLRALAELVPGRTRKGRPRERVMERRR</sequence>
<dbReference type="AlphaFoldDB" id="A4J2S5"/>
<proteinExistence type="predicted"/>
<evidence type="ECO:0000313" key="2">
    <source>
        <dbReference type="Proteomes" id="UP000001556"/>
    </source>
</evidence>
<protein>
    <submittedName>
        <fullName evidence="1">Uncharacterized protein</fullName>
    </submittedName>
</protein>
<dbReference type="eggNOG" id="ENOG5033AB3">
    <property type="taxonomic scope" value="Bacteria"/>
</dbReference>
<reference evidence="1 2" key="1">
    <citation type="submission" date="2007-03" db="EMBL/GenBank/DDBJ databases">
        <title>Complete sequence of Desulfotomaculum reducens MI-1.</title>
        <authorList>
            <consortium name="US DOE Joint Genome Institute"/>
            <person name="Copeland A."/>
            <person name="Lucas S."/>
            <person name="Lapidus A."/>
            <person name="Barry K."/>
            <person name="Detter J.C."/>
            <person name="Glavina del Rio T."/>
            <person name="Hammon N."/>
            <person name="Israni S."/>
            <person name="Dalin E."/>
            <person name="Tice H."/>
            <person name="Pitluck S."/>
            <person name="Sims D."/>
            <person name="Brettin T."/>
            <person name="Bruce D."/>
            <person name="Han C."/>
            <person name="Tapia R."/>
            <person name="Schmutz J."/>
            <person name="Larimer F."/>
            <person name="Land M."/>
            <person name="Hauser L."/>
            <person name="Kyrpides N."/>
            <person name="Kim E."/>
            <person name="Tebo B.M."/>
            <person name="Richardson P."/>
        </authorList>
    </citation>
    <scope>NUCLEOTIDE SEQUENCE [LARGE SCALE GENOMIC DNA]</scope>
    <source>
        <strain evidence="1 2">MI-1</strain>
    </source>
</reference>